<dbReference type="PROSITE" id="PS50110">
    <property type="entry name" value="RESPONSE_REGULATORY"/>
    <property type="match status" value="1"/>
</dbReference>
<dbReference type="GO" id="GO:0005829">
    <property type="term" value="C:cytosol"/>
    <property type="evidence" value="ECO:0007669"/>
    <property type="project" value="TreeGrafter"/>
</dbReference>
<evidence type="ECO:0000259" key="6">
    <source>
        <dbReference type="PROSITE" id="PS50110"/>
    </source>
</evidence>
<dbReference type="EMBL" id="SIHJ01000001">
    <property type="protein sequence ID" value="TWT36933.1"/>
    <property type="molecule type" value="Genomic_DNA"/>
</dbReference>
<comment type="caution">
    <text evidence="8">The sequence shown here is derived from an EMBL/GenBank/DDBJ whole genome shotgun (WGS) entry which is preliminary data.</text>
</comment>
<sequence>MTPPASILIVEDDPALLRGLGDNFRMAGYEVHTAANGEAGLAQALAQPPDVLLLDIMLPLLNGYEVCQRVRSAGLTLPIVMVTAKGQEEEIVRGLELGADDYVTKPFGIRELMARVKRLLHRPTADAPDRVAIGDAVLDRASCTLTRAGEEVPLTAKEYRLLDFFASRPHRAFTRSDIINQVWGRSIVVSGRSVDRCVATLRSKIERDPSSPKHIHTLRNIGYRFELGE</sequence>
<dbReference type="PROSITE" id="PS51755">
    <property type="entry name" value="OMPR_PHOB"/>
    <property type="match status" value="1"/>
</dbReference>
<dbReference type="Pfam" id="PF00486">
    <property type="entry name" value="Trans_reg_C"/>
    <property type="match status" value="1"/>
</dbReference>
<dbReference type="InterPro" id="IPR001867">
    <property type="entry name" value="OmpR/PhoB-type_DNA-bd"/>
</dbReference>
<keyword evidence="9" id="KW-1185">Reference proteome</keyword>
<evidence type="ECO:0000259" key="7">
    <source>
        <dbReference type="PROSITE" id="PS51755"/>
    </source>
</evidence>
<dbReference type="PANTHER" id="PTHR48111:SF40">
    <property type="entry name" value="PHOSPHATE REGULON TRANSCRIPTIONAL REGULATORY PROTEIN PHOB"/>
    <property type="match status" value="1"/>
</dbReference>
<dbReference type="AlphaFoldDB" id="A0A5C5VFT4"/>
<organism evidence="8 9">
    <name type="scientific">Posidoniimonas corsicana</name>
    <dbReference type="NCBI Taxonomy" id="1938618"/>
    <lineage>
        <taxon>Bacteria</taxon>
        <taxon>Pseudomonadati</taxon>
        <taxon>Planctomycetota</taxon>
        <taxon>Planctomycetia</taxon>
        <taxon>Pirellulales</taxon>
        <taxon>Lacipirellulaceae</taxon>
        <taxon>Posidoniimonas</taxon>
    </lineage>
</organism>
<dbReference type="InterPro" id="IPR011006">
    <property type="entry name" value="CheY-like_superfamily"/>
</dbReference>
<evidence type="ECO:0000313" key="8">
    <source>
        <dbReference type="EMBL" id="TWT36933.1"/>
    </source>
</evidence>
<dbReference type="Pfam" id="PF00072">
    <property type="entry name" value="Response_reg"/>
    <property type="match status" value="1"/>
</dbReference>
<dbReference type="SUPFAM" id="SSF52172">
    <property type="entry name" value="CheY-like"/>
    <property type="match status" value="1"/>
</dbReference>
<dbReference type="InterPro" id="IPR039420">
    <property type="entry name" value="WalR-like"/>
</dbReference>
<dbReference type="RefSeq" id="WP_146564257.1">
    <property type="nucleotide sequence ID" value="NZ_SIHJ01000001.1"/>
</dbReference>
<gene>
    <name evidence="8" type="primary">afsQ1</name>
    <name evidence="8" type="ORF">KOR34_18780</name>
</gene>
<keyword evidence="3 5" id="KW-0238">DNA-binding</keyword>
<reference evidence="8 9" key="1">
    <citation type="submission" date="2019-02" db="EMBL/GenBank/DDBJ databases">
        <title>Deep-cultivation of Planctomycetes and their phenomic and genomic characterization uncovers novel biology.</title>
        <authorList>
            <person name="Wiegand S."/>
            <person name="Jogler M."/>
            <person name="Boedeker C."/>
            <person name="Pinto D."/>
            <person name="Vollmers J."/>
            <person name="Rivas-Marin E."/>
            <person name="Kohn T."/>
            <person name="Peeters S.H."/>
            <person name="Heuer A."/>
            <person name="Rast P."/>
            <person name="Oberbeckmann S."/>
            <person name="Bunk B."/>
            <person name="Jeske O."/>
            <person name="Meyerdierks A."/>
            <person name="Storesund J.E."/>
            <person name="Kallscheuer N."/>
            <person name="Luecker S."/>
            <person name="Lage O.M."/>
            <person name="Pohl T."/>
            <person name="Merkel B.J."/>
            <person name="Hornburger P."/>
            <person name="Mueller R.-W."/>
            <person name="Bruemmer F."/>
            <person name="Labrenz M."/>
            <person name="Spormann A.M."/>
            <person name="Op Den Camp H."/>
            <person name="Overmann J."/>
            <person name="Amann R."/>
            <person name="Jetten M.S.M."/>
            <person name="Mascher T."/>
            <person name="Medema M.H."/>
            <person name="Devos D.P."/>
            <person name="Kaster A.-K."/>
            <person name="Ovreas L."/>
            <person name="Rohde M."/>
            <person name="Galperin M.Y."/>
            <person name="Jogler C."/>
        </authorList>
    </citation>
    <scope>NUCLEOTIDE SEQUENCE [LARGE SCALE GENOMIC DNA]</scope>
    <source>
        <strain evidence="8 9">KOR34</strain>
    </source>
</reference>
<evidence type="ECO:0000256" key="3">
    <source>
        <dbReference type="ARBA" id="ARBA00023125"/>
    </source>
</evidence>
<dbReference type="GO" id="GO:0032993">
    <property type="term" value="C:protein-DNA complex"/>
    <property type="evidence" value="ECO:0007669"/>
    <property type="project" value="TreeGrafter"/>
</dbReference>
<evidence type="ECO:0000256" key="4">
    <source>
        <dbReference type="PROSITE-ProRule" id="PRU00169"/>
    </source>
</evidence>
<dbReference type="GO" id="GO:0006355">
    <property type="term" value="P:regulation of DNA-templated transcription"/>
    <property type="evidence" value="ECO:0007669"/>
    <property type="project" value="InterPro"/>
</dbReference>
<evidence type="ECO:0000256" key="2">
    <source>
        <dbReference type="ARBA" id="ARBA00023012"/>
    </source>
</evidence>
<dbReference type="PANTHER" id="PTHR48111">
    <property type="entry name" value="REGULATOR OF RPOS"/>
    <property type="match status" value="1"/>
</dbReference>
<dbReference type="CDD" id="cd17574">
    <property type="entry name" value="REC_OmpR"/>
    <property type="match status" value="1"/>
</dbReference>
<dbReference type="Gene3D" id="3.40.50.2300">
    <property type="match status" value="1"/>
</dbReference>
<feature type="modified residue" description="4-aspartylphosphate" evidence="4">
    <location>
        <position position="55"/>
    </location>
</feature>
<feature type="domain" description="Response regulatory" evidence="6">
    <location>
        <begin position="6"/>
        <end position="120"/>
    </location>
</feature>
<name>A0A5C5VFT4_9BACT</name>
<dbReference type="InterPro" id="IPR036388">
    <property type="entry name" value="WH-like_DNA-bd_sf"/>
</dbReference>
<dbReference type="Proteomes" id="UP000316714">
    <property type="component" value="Unassembled WGS sequence"/>
</dbReference>
<keyword evidence="1 4" id="KW-0597">Phosphoprotein</keyword>
<protein>
    <submittedName>
        <fullName evidence="8">Transcriptional regulatory protein AfsQ1</fullName>
    </submittedName>
</protein>
<feature type="domain" description="OmpR/PhoB-type" evidence="7">
    <location>
        <begin position="128"/>
        <end position="227"/>
    </location>
</feature>
<dbReference type="SMART" id="SM00862">
    <property type="entry name" value="Trans_reg_C"/>
    <property type="match status" value="1"/>
</dbReference>
<dbReference type="Gene3D" id="6.10.250.690">
    <property type="match status" value="1"/>
</dbReference>
<evidence type="ECO:0000256" key="5">
    <source>
        <dbReference type="PROSITE-ProRule" id="PRU01091"/>
    </source>
</evidence>
<dbReference type="SMART" id="SM00448">
    <property type="entry name" value="REC"/>
    <property type="match status" value="1"/>
</dbReference>
<evidence type="ECO:0000313" key="9">
    <source>
        <dbReference type="Proteomes" id="UP000316714"/>
    </source>
</evidence>
<accession>A0A5C5VFT4</accession>
<feature type="DNA-binding region" description="OmpR/PhoB-type" evidence="5">
    <location>
        <begin position="128"/>
        <end position="227"/>
    </location>
</feature>
<dbReference type="Gene3D" id="1.10.10.10">
    <property type="entry name" value="Winged helix-like DNA-binding domain superfamily/Winged helix DNA-binding domain"/>
    <property type="match status" value="1"/>
</dbReference>
<evidence type="ECO:0000256" key="1">
    <source>
        <dbReference type="ARBA" id="ARBA00022553"/>
    </source>
</evidence>
<keyword evidence="2" id="KW-0902">Two-component regulatory system</keyword>
<proteinExistence type="predicted"/>
<dbReference type="GO" id="GO:0000156">
    <property type="term" value="F:phosphorelay response regulator activity"/>
    <property type="evidence" value="ECO:0007669"/>
    <property type="project" value="TreeGrafter"/>
</dbReference>
<dbReference type="InterPro" id="IPR001789">
    <property type="entry name" value="Sig_transdc_resp-reg_receiver"/>
</dbReference>
<dbReference type="OrthoDB" id="272875at2"/>
<dbReference type="GO" id="GO:0000976">
    <property type="term" value="F:transcription cis-regulatory region binding"/>
    <property type="evidence" value="ECO:0007669"/>
    <property type="project" value="TreeGrafter"/>
</dbReference>
<dbReference type="CDD" id="cd00383">
    <property type="entry name" value="trans_reg_C"/>
    <property type="match status" value="1"/>
</dbReference>